<keyword evidence="4" id="KW-1185">Reference proteome</keyword>
<feature type="transmembrane region" description="Helical" evidence="2">
    <location>
        <begin position="156"/>
        <end position="180"/>
    </location>
</feature>
<gene>
    <name evidence="3" type="ORF">HDA33_000069</name>
</gene>
<keyword evidence="2" id="KW-0472">Membrane</keyword>
<feature type="transmembrane region" description="Helical" evidence="2">
    <location>
        <begin position="192"/>
        <end position="212"/>
    </location>
</feature>
<comment type="caution">
    <text evidence="3">The sequence shown here is derived from an EMBL/GenBank/DDBJ whole genome shotgun (WGS) entry which is preliminary data.</text>
</comment>
<keyword evidence="2" id="KW-1133">Transmembrane helix</keyword>
<dbReference type="EMBL" id="JACHMW010000001">
    <property type="protein sequence ID" value="MBB5847505.1"/>
    <property type="molecule type" value="Genomic_DNA"/>
</dbReference>
<dbReference type="RefSeq" id="WP_184169685.1">
    <property type="nucleotide sequence ID" value="NZ_BAABAG010000003.1"/>
</dbReference>
<feature type="compositionally biased region" description="Low complexity" evidence="1">
    <location>
        <begin position="53"/>
        <end position="84"/>
    </location>
</feature>
<feature type="transmembrane region" description="Helical" evidence="2">
    <location>
        <begin position="98"/>
        <end position="119"/>
    </location>
</feature>
<evidence type="ECO:0000313" key="4">
    <source>
        <dbReference type="Proteomes" id="UP000567246"/>
    </source>
</evidence>
<keyword evidence="2" id="KW-0812">Transmembrane</keyword>
<feature type="region of interest" description="Disordered" evidence="1">
    <location>
        <begin position="1"/>
        <end position="88"/>
    </location>
</feature>
<protein>
    <submittedName>
        <fullName evidence="3">Putative membrane protein YagU involved in acid resistance</fullName>
    </submittedName>
</protein>
<proteinExistence type="predicted"/>
<feature type="transmembrane region" description="Helical" evidence="2">
    <location>
        <begin position="218"/>
        <end position="234"/>
    </location>
</feature>
<sequence>MSGTSPTDPQRGPNPYGQNPYGQEAPGPSPYGENPYGAHPYGQAPYGQGGPAQGQPGQGHPAPSYADQGYPAQGGWPGQQAPGPLTAPRRPGAITASFWLILAGGLVLLASTLLAAFAMTLPESRAMLEQQMRETYEQMGLPADQLAQMEQMTDQLLPVMSVVAAAFGVVAFLVYLLIALKIRKGSRAARTVGTVLAALSVLMIVTNLMMGAVNPFDLLWVGLGVAGIVMAFRPEATEYMRLKAWERAGTR</sequence>
<name>A0A7W9JGJ6_9MICC</name>
<evidence type="ECO:0000256" key="2">
    <source>
        <dbReference type="SAM" id="Phobius"/>
    </source>
</evidence>
<accession>A0A7W9JGJ6</accession>
<evidence type="ECO:0000256" key="1">
    <source>
        <dbReference type="SAM" id="MobiDB-lite"/>
    </source>
</evidence>
<evidence type="ECO:0000313" key="3">
    <source>
        <dbReference type="EMBL" id="MBB5847505.1"/>
    </source>
</evidence>
<dbReference type="AlphaFoldDB" id="A0A7W9JGJ6"/>
<organism evidence="3 4">
    <name type="scientific">Micrococcus endophyticus</name>
    <dbReference type="NCBI Taxonomy" id="455343"/>
    <lineage>
        <taxon>Bacteria</taxon>
        <taxon>Bacillati</taxon>
        <taxon>Actinomycetota</taxon>
        <taxon>Actinomycetes</taxon>
        <taxon>Micrococcales</taxon>
        <taxon>Micrococcaceae</taxon>
        <taxon>Micrococcus</taxon>
    </lineage>
</organism>
<dbReference type="Proteomes" id="UP000567246">
    <property type="component" value="Unassembled WGS sequence"/>
</dbReference>
<reference evidence="3 4" key="1">
    <citation type="submission" date="2020-08" db="EMBL/GenBank/DDBJ databases">
        <title>Sequencing the genomes of 1000 actinobacteria strains.</title>
        <authorList>
            <person name="Klenk H.-P."/>
        </authorList>
    </citation>
    <scope>NUCLEOTIDE SEQUENCE [LARGE SCALE GENOMIC DNA]</scope>
    <source>
        <strain evidence="3 4">DSM 17945</strain>
    </source>
</reference>